<feature type="region of interest" description="Disordered" evidence="8">
    <location>
        <begin position="32"/>
        <end position="62"/>
    </location>
</feature>
<evidence type="ECO:0000256" key="6">
    <source>
        <dbReference type="ARBA" id="ARBA00023316"/>
    </source>
</evidence>
<evidence type="ECO:0000259" key="10">
    <source>
        <dbReference type="PROSITE" id="PS52029"/>
    </source>
</evidence>
<evidence type="ECO:0000256" key="2">
    <source>
        <dbReference type="ARBA" id="ARBA00022679"/>
    </source>
</evidence>
<keyword evidence="12" id="KW-1185">Reference proteome</keyword>
<evidence type="ECO:0000256" key="5">
    <source>
        <dbReference type="ARBA" id="ARBA00023315"/>
    </source>
</evidence>
<dbReference type="PROSITE" id="PS51257">
    <property type="entry name" value="PROKAR_LIPOPROTEIN"/>
    <property type="match status" value="1"/>
</dbReference>
<feature type="chain" id="PRO_5047098600" evidence="9">
    <location>
        <begin position="24"/>
        <end position="327"/>
    </location>
</feature>
<dbReference type="Proteomes" id="UP001216579">
    <property type="component" value="Unassembled WGS sequence"/>
</dbReference>
<dbReference type="InterPro" id="IPR050979">
    <property type="entry name" value="LD-transpeptidase"/>
</dbReference>
<dbReference type="Gene3D" id="2.60.40.3710">
    <property type="match status" value="1"/>
</dbReference>
<feature type="signal peptide" evidence="9">
    <location>
        <begin position="1"/>
        <end position="23"/>
    </location>
</feature>
<dbReference type="SUPFAM" id="SSF141523">
    <property type="entry name" value="L,D-transpeptidase catalytic domain-like"/>
    <property type="match status" value="1"/>
</dbReference>
<dbReference type="Pfam" id="PF03734">
    <property type="entry name" value="YkuD"/>
    <property type="match status" value="1"/>
</dbReference>
<feature type="active site" description="Proton donor/acceptor" evidence="7">
    <location>
        <position position="250"/>
    </location>
</feature>
<evidence type="ECO:0000256" key="1">
    <source>
        <dbReference type="ARBA" id="ARBA00004752"/>
    </source>
</evidence>
<dbReference type="InterPro" id="IPR005490">
    <property type="entry name" value="LD_TPept_cat_dom"/>
</dbReference>
<feature type="active site" description="Nucleophile" evidence="7">
    <location>
        <position position="267"/>
    </location>
</feature>
<gene>
    <name evidence="11" type="ORF">P3G67_19685</name>
</gene>
<sequence>MGRIKRSIGMALLAGAVLTSATACGGHAMASTTDAKASAQPGTKAKPSAHPSPTRPAGPPMLLDTIAPENGSTVGVAMPISVQFSNPVAHSARAAVERHLKVTTSTPVTGAWHWFSDTRVDFRPKDYWPSGTKVTLNADLNGASDGNGRYGTRSYQHTFTIGADFEASVSVTGHTMKVTRNGSVVRTMAIDAGSPDFPSWDGTMAVMDKQAKVRMTSCSVGITCDKSNPNFYDLTLPWDVQLTTSGTYVHYSTGDPYPGHSYGSHGCVHLSLDDAKWFYNNVEQGDPVTISGSPRGDAAGDNGYADFNVSWTQWLADSATGQQTTGA</sequence>
<evidence type="ECO:0000256" key="9">
    <source>
        <dbReference type="SAM" id="SignalP"/>
    </source>
</evidence>
<reference evidence="11 12" key="1">
    <citation type="submission" date="2023-03" db="EMBL/GenBank/DDBJ databases">
        <title>Draft genome sequence of Streptomyces sp. RB6PN23 isolated from peat swamp forest in Thailand.</title>
        <authorList>
            <person name="Klaysubun C."/>
            <person name="Duangmal K."/>
        </authorList>
    </citation>
    <scope>NUCLEOTIDE SEQUENCE [LARGE SCALE GENOMIC DNA]</scope>
    <source>
        <strain evidence="11 12">RB6PN23</strain>
    </source>
</reference>
<dbReference type="CDD" id="cd16913">
    <property type="entry name" value="YkuD_like"/>
    <property type="match status" value="1"/>
</dbReference>
<comment type="pathway">
    <text evidence="1 7">Cell wall biogenesis; peptidoglycan biosynthesis.</text>
</comment>
<protein>
    <submittedName>
        <fullName evidence="11">L,D-transpeptidase</fullName>
    </submittedName>
</protein>
<feature type="domain" description="L,D-TPase catalytic" evidence="10">
    <location>
        <begin position="165"/>
        <end position="291"/>
    </location>
</feature>
<evidence type="ECO:0000256" key="3">
    <source>
        <dbReference type="ARBA" id="ARBA00022960"/>
    </source>
</evidence>
<keyword evidence="3 7" id="KW-0133">Cell shape</keyword>
<evidence type="ECO:0000313" key="11">
    <source>
        <dbReference type="EMBL" id="MDF3291418.1"/>
    </source>
</evidence>
<comment type="caution">
    <text evidence="11">The sequence shown here is derived from an EMBL/GenBank/DDBJ whole genome shotgun (WGS) entry which is preliminary data.</text>
</comment>
<organism evidence="11 12">
    <name type="scientific">Streptomyces silvisoli</name>
    <dbReference type="NCBI Taxonomy" id="3034235"/>
    <lineage>
        <taxon>Bacteria</taxon>
        <taxon>Bacillati</taxon>
        <taxon>Actinomycetota</taxon>
        <taxon>Actinomycetes</taxon>
        <taxon>Kitasatosporales</taxon>
        <taxon>Streptomycetaceae</taxon>
        <taxon>Streptomyces</taxon>
    </lineage>
</organism>
<evidence type="ECO:0000313" key="12">
    <source>
        <dbReference type="Proteomes" id="UP001216579"/>
    </source>
</evidence>
<evidence type="ECO:0000256" key="7">
    <source>
        <dbReference type="PROSITE-ProRule" id="PRU01373"/>
    </source>
</evidence>
<keyword evidence="4 7" id="KW-0573">Peptidoglycan synthesis</keyword>
<name>A0ABT5ZNL4_9ACTN</name>
<dbReference type="InterPro" id="IPR041280">
    <property type="entry name" value="Big_10"/>
</dbReference>
<dbReference type="Gene3D" id="2.40.440.10">
    <property type="entry name" value="L,D-transpeptidase catalytic domain-like"/>
    <property type="match status" value="1"/>
</dbReference>
<keyword evidence="5" id="KW-0012">Acyltransferase</keyword>
<accession>A0ABT5ZNL4</accession>
<keyword evidence="2" id="KW-0808">Transferase</keyword>
<evidence type="ECO:0000256" key="4">
    <source>
        <dbReference type="ARBA" id="ARBA00022984"/>
    </source>
</evidence>
<evidence type="ECO:0000256" key="8">
    <source>
        <dbReference type="SAM" id="MobiDB-lite"/>
    </source>
</evidence>
<dbReference type="InterPro" id="IPR038063">
    <property type="entry name" value="Transpep_catalytic_dom"/>
</dbReference>
<dbReference type="PANTHER" id="PTHR30582:SF2">
    <property type="entry name" value="L,D-TRANSPEPTIDASE YCIB-RELATED"/>
    <property type="match status" value="1"/>
</dbReference>
<keyword evidence="9" id="KW-0732">Signal</keyword>
<dbReference type="PANTHER" id="PTHR30582">
    <property type="entry name" value="L,D-TRANSPEPTIDASE"/>
    <property type="match status" value="1"/>
</dbReference>
<dbReference type="CDD" id="cd13432">
    <property type="entry name" value="LDT_IgD_like_2"/>
    <property type="match status" value="1"/>
</dbReference>
<dbReference type="EMBL" id="JARJBC010000012">
    <property type="protein sequence ID" value="MDF3291418.1"/>
    <property type="molecule type" value="Genomic_DNA"/>
</dbReference>
<dbReference type="Pfam" id="PF17964">
    <property type="entry name" value="Big_10"/>
    <property type="match status" value="1"/>
</dbReference>
<dbReference type="PROSITE" id="PS52029">
    <property type="entry name" value="LD_TPASE"/>
    <property type="match status" value="1"/>
</dbReference>
<dbReference type="RefSeq" id="WP_276094612.1">
    <property type="nucleotide sequence ID" value="NZ_JARJBC010000012.1"/>
</dbReference>
<proteinExistence type="predicted"/>
<keyword evidence="6 7" id="KW-0961">Cell wall biogenesis/degradation</keyword>